<reference evidence="4 5" key="1">
    <citation type="submission" date="2019-03" db="EMBL/GenBank/DDBJ databases">
        <title>Genomic Encyclopedia of Type Strains, Phase IV (KMG-IV): sequencing the most valuable type-strain genomes for metagenomic binning, comparative biology and taxonomic classification.</title>
        <authorList>
            <person name="Goeker M."/>
        </authorList>
    </citation>
    <scope>NUCLEOTIDE SEQUENCE [LARGE SCALE GENOMIC DNA]</scope>
    <source>
        <strain evidence="4 5">DSM 15969</strain>
    </source>
</reference>
<gene>
    <name evidence="3" type="primary">rpsP</name>
    <name evidence="4" type="ORF">EV210_101417</name>
</gene>
<evidence type="ECO:0000313" key="4">
    <source>
        <dbReference type="EMBL" id="TCL40216.1"/>
    </source>
</evidence>
<keyword evidence="1 3" id="KW-0689">Ribosomal protein</keyword>
<proteinExistence type="inferred from homology"/>
<dbReference type="GO" id="GO:0003735">
    <property type="term" value="F:structural constituent of ribosome"/>
    <property type="evidence" value="ECO:0007669"/>
    <property type="project" value="InterPro"/>
</dbReference>
<dbReference type="GO" id="GO:0015935">
    <property type="term" value="C:small ribosomal subunit"/>
    <property type="evidence" value="ECO:0007669"/>
    <property type="project" value="TreeGrafter"/>
</dbReference>
<comment type="caution">
    <text evidence="4">The sequence shown here is derived from an EMBL/GenBank/DDBJ whole genome shotgun (WGS) entry which is preliminary data.</text>
</comment>
<dbReference type="InterPro" id="IPR023803">
    <property type="entry name" value="Ribosomal_bS16_dom_sf"/>
</dbReference>
<comment type="similarity">
    <text evidence="3">Belongs to the bacterial ribosomal protein bS16 family.</text>
</comment>
<keyword evidence="2 3" id="KW-0687">Ribonucleoprotein</keyword>
<dbReference type="AlphaFoldDB" id="A0A4R1Q6J7"/>
<evidence type="ECO:0000256" key="1">
    <source>
        <dbReference type="ARBA" id="ARBA00022980"/>
    </source>
</evidence>
<dbReference type="InterPro" id="IPR000307">
    <property type="entry name" value="Ribosomal_bS16"/>
</dbReference>
<dbReference type="OrthoDB" id="9807878at2"/>
<sequence length="93" mass="10573">MAVKIRLMRMGAKKSPFYRLVVADSRAPRDGRSIETLGHYDSTTEPAVIKIDEEKAINWLQKGAQPTDTVKSLLSKTGIMKKWDELKRNKKEA</sequence>
<dbReference type="Proteomes" id="UP000295063">
    <property type="component" value="Unassembled WGS sequence"/>
</dbReference>
<dbReference type="FunFam" id="3.30.1320.10:FF:000002">
    <property type="entry name" value="30S ribosomal protein S16"/>
    <property type="match status" value="1"/>
</dbReference>
<organism evidence="4 5">
    <name type="scientific">Anaerospora hongkongensis</name>
    <dbReference type="NCBI Taxonomy" id="244830"/>
    <lineage>
        <taxon>Bacteria</taxon>
        <taxon>Bacillati</taxon>
        <taxon>Bacillota</taxon>
        <taxon>Negativicutes</taxon>
        <taxon>Selenomonadales</taxon>
        <taxon>Sporomusaceae</taxon>
        <taxon>Anaerospora</taxon>
    </lineage>
</organism>
<dbReference type="GO" id="GO:0005737">
    <property type="term" value="C:cytoplasm"/>
    <property type="evidence" value="ECO:0007669"/>
    <property type="project" value="UniProtKB-ARBA"/>
</dbReference>
<dbReference type="HAMAP" id="MF_00385">
    <property type="entry name" value="Ribosomal_bS16"/>
    <property type="match status" value="1"/>
</dbReference>
<dbReference type="EMBL" id="SLUI01000001">
    <property type="protein sequence ID" value="TCL40216.1"/>
    <property type="molecule type" value="Genomic_DNA"/>
</dbReference>
<dbReference type="PANTHER" id="PTHR12919">
    <property type="entry name" value="30S RIBOSOMAL PROTEIN S16"/>
    <property type="match status" value="1"/>
</dbReference>
<evidence type="ECO:0000256" key="3">
    <source>
        <dbReference type="HAMAP-Rule" id="MF_00385"/>
    </source>
</evidence>
<dbReference type="RefSeq" id="WP_132074779.1">
    <property type="nucleotide sequence ID" value="NZ_DAIMLW010000093.1"/>
</dbReference>
<keyword evidence="5" id="KW-1185">Reference proteome</keyword>
<name>A0A4R1Q6J7_9FIRM</name>
<evidence type="ECO:0000313" key="5">
    <source>
        <dbReference type="Proteomes" id="UP000295063"/>
    </source>
</evidence>
<dbReference type="SUPFAM" id="SSF54565">
    <property type="entry name" value="Ribosomal protein S16"/>
    <property type="match status" value="1"/>
</dbReference>
<dbReference type="Pfam" id="PF00886">
    <property type="entry name" value="Ribosomal_S16"/>
    <property type="match status" value="1"/>
</dbReference>
<accession>A0A4R1Q6J7</accession>
<protein>
    <recommendedName>
        <fullName evidence="3">Small ribosomal subunit protein bS16</fullName>
    </recommendedName>
</protein>
<dbReference type="GO" id="GO:0006412">
    <property type="term" value="P:translation"/>
    <property type="evidence" value="ECO:0007669"/>
    <property type="project" value="UniProtKB-UniRule"/>
</dbReference>
<dbReference type="PANTHER" id="PTHR12919:SF20">
    <property type="entry name" value="SMALL RIBOSOMAL SUBUNIT PROTEIN BS16M"/>
    <property type="match status" value="1"/>
</dbReference>
<dbReference type="NCBIfam" id="TIGR00002">
    <property type="entry name" value="S16"/>
    <property type="match status" value="1"/>
</dbReference>
<evidence type="ECO:0000256" key="2">
    <source>
        <dbReference type="ARBA" id="ARBA00023274"/>
    </source>
</evidence>
<dbReference type="Gene3D" id="3.30.1320.10">
    <property type="match status" value="1"/>
</dbReference>